<dbReference type="PROSITE" id="PS00107">
    <property type="entry name" value="PROTEIN_KINASE_ATP"/>
    <property type="match status" value="1"/>
</dbReference>
<keyword evidence="1" id="KW-0723">Serine/threonine-protein kinase</keyword>
<dbReference type="InterPro" id="IPR000719">
    <property type="entry name" value="Prot_kinase_dom"/>
</dbReference>
<keyword evidence="5 6" id="KW-0067">ATP-binding</keyword>
<evidence type="ECO:0000256" key="7">
    <source>
        <dbReference type="SAM" id="MobiDB-lite"/>
    </source>
</evidence>
<dbReference type="Pfam" id="PF00564">
    <property type="entry name" value="PB1"/>
    <property type="match status" value="1"/>
</dbReference>
<dbReference type="SUPFAM" id="SSF56112">
    <property type="entry name" value="Protein kinase-like (PK-like)"/>
    <property type="match status" value="1"/>
</dbReference>
<feature type="region of interest" description="Disordered" evidence="7">
    <location>
        <begin position="44"/>
        <end position="107"/>
    </location>
</feature>
<dbReference type="Gene3D" id="1.10.510.10">
    <property type="entry name" value="Transferase(Phosphotransferase) domain 1"/>
    <property type="match status" value="1"/>
</dbReference>
<evidence type="ECO:0000256" key="1">
    <source>
        <dbReference type="ARBA" id="ARBA00022527"/>
    </source>
</evidence>
<accession>A0A103Y0J0</accession>
<evidence type="ECO:0000256" key="4">
    <source>
        <dbReference type="ARBA" id="ARBA00022777"/>
    </source>
</evidence>
<dbReference type="FunFam" id="3.30.200.20:FF:000081">
    <property type="entry name" value="Octicosapeptide/phox/Bem1p domain kinase superfamily protein"/>
    <property type="match status" value="1"/>
</dbReference>
<evidence type="ECO:0000313" key="10">
    <source>
        <dbReference type="Proteomes" id="UP000243975"/>
    </source>
</evidence>
<dbReference type="AlphaFoldDB" id="A0A103Y0J0"/>
<dbReference type="GO" id="GO:0004674">
    <property type="term" value="F:protein serine/threonine kinase activity"/>
    <property type="evidence" value="ECO:0007669"/>
    <property type="project" value="UniProtKB-KW"/>
</dbReference>
<dbReference type="Gene3D" id="3.10.20.90">
    <property type="entry name" value="Phosphatidylinositol 3-kinase Catalytic Subunit, Chain A, domain 1"/>
    <property type="match status" value="1"/>
</dbReference>
<keyword evidence="4" id="KW-0418">Kinase</keyword>
<feature type="compositionally biased region" description="Polar residues" evidence="7">
    <location>
        <begin position="662"/>
        <end position="677"/>
    </location>
</feature>
<dbReference type="InterPro" id="IPR011009">
    <property type="entry name" value="Kinase-like_dom_sf"/>
</dbReference>
<dbReference type="InterPro" id="IPR017441">
    <property type="entry name" value="Protein_kinase_ATP_BS"/>
</dbReference>
<sequence length="1065" mass="118837">MAVEKMTSEVPDTAGAQLENGLTRNGSDIDSRIRNLSIQTGEEFSPEFIRDRTPRRKANTGEDCPQKVSKERRSPRNLLEVLEDCPLEYPQNHGASTRSSTENLTDQHQQRRIGFHFNPNQQLVYDDRAGCGISKGDPENRTGSSGFWSGNGIPVQAEKHAYSDSSSRCHYKDYTPREYQQHQQPLTDTDETYNHQLGFYSTSPQYKSGSPRSYQHYGHVSGIPDGSFCGKMKFLCSFSGKILPRPSDGKLRYVGGETRIISIRKTLSYQELMKKTSAICNQPHTIKYQLPGEDLDALISVCSGEDLQHMIEEYHELERGSQRLRIFLIPLNDPESPCSDDSRSIHQTDKSYQYVVAVNGMNEPCLRKNSSKENLLGRTVESSPSSQRYTPNSAQPMDAGGSSLNLNMKLINPTQMIQSPVNMMSSYMQAPAPHMPVQLKDPLNPQLIVYRDRVDPPAYDNPYHLDATSYHANHPLNSVTAGNVSSFRHPHGQGDMDVQRPVHNESAIQSKQFEAIKENTRTSGSDNLPTIATSDLDKQYAEWSQDNITWMAKNNSNLNSGRDPDQNQYIVSSATTSGEHHYIVRTPSSNAIFNLSSGLHYDSSQEMGRADVYSENHVLVTASTESDCILSSNLNENGPLINDLVIISPAIPTAIRGDVSRVKSSVDNVSDRSPSQISDDKNDADMPEFPLLVDGITDHLPPDIPSSEAVMPYTEDEPSDGVLTPSDKQNEGVAQSDSKDVEDDKGVKGEHISGSRIAQMEAGMYGLQIIRNSDLEELRELGSGTFGTVYHGKWRGTDVAIKRIKKSCFSGKKSEQERLTKDFWREAQILSRLHHPNVVALYGVVPDGPGGTLSTVTEYMANGSLRHVLLRKDRSLDRRKRLIIMQDAAIGMEYLHLKNIVHFDLKCENLLVNLGDPQRPVGDFGLSRIKRNTFVSGGVRGTLPWMAPELLSGSSTRVSEKVRPKFRASNSGEFPMTETVDVFSFGISMWEILTGEEPYADMHCGAIIGGIMSNTLRPPIPERCDRRLKALMEECWSYDPAARPSFTEITNKFQVMSKKQNQAKR</sequence>
<feature type="compositionally biased region" description="Polar residues" evidence="7">
    <location>
        <begin position="380"/>
        <end position="395"/>
    </location>
</feature>
<keyword evidence="2" id="KW-0808">Transferase</keyword>
<feature type="compositionally biased region" description="Basic and acidic residues" evidence="7">
    <location>
        <begin position="737"/>
        <end position="753"/>
    </location>
</feature>
<dbReference type="PANTHER" id="PTHR23257:SF792">
    <property type="entry name" value="PROTEIN KINASE DOMAIN-CONTAINING PROTEIN"/>
    <property type="match status" value="1"/>
</dbReference>
<keyword evidence="10" id="KW-1185">Reference proteome</keyword>
<dbReference type="InterPro" id="IPR001245">
    <property type="entry name" value="Ser-Thr/Tyr_kinase_cat_dom"/>
</dbReference>
<proteinExistence type="predicted"/>
<dbReference type="SMART" id="SM00666">
    <property type="entry name" value="PB1"/>
    <property type="match status" value="1"/>
</dbReference>
<dbReference type="Gene3D" id="3.30.200.20">
    <property type="entry name" value="Phosphorylase Kinase, domain 1"/>
    <property type="match status" value="1"/>
</dbReference>
<feature type="region of interest" description="Disordered" evidence="7">
    <location>
        <begin position="377"/>
        <end position="401"/>
    </location>
</feature>
<comment type="caution">
    <text evidence="9">The sequence shown here is derived from an EMBL/GenBank/DDBJ whole genome shotgun (WGS) entry which is preliminary data.</text>
</comment>
<dbReference type="EMBL" id="LEKV01003391">
    <property type="protein sequence ID" value="KVI00296.1"/>
    <property type="molecule type" value="Genomic_DNA"/>
</dbReference>
<dbReference type="InterPro" id="IPR008271">
    <property type="entry name" value="Ser/Thr_kinase_AS"/>
</dbReference>
<dbReference type="SMART" id="SM00220">
    <property type="entry name" value="S_TKc"/>
    <property type="match status" value="1"/>
</dbReference>
<gene>
    <name evidence="9" type="ORF">Ccrd_021434</name>
</gene>
<dbReference type="PANTHER" id="PTHR23257">
    <property type="entry name" value="SERINE-THREONINE PROTEIN KINASE"/>
    <property type="match status" value="1"/>
</dbReference>
<dbReference type="FunFam" id="3.10.20.90:FF:000058">
    <property type="entry name" value="Octicosapeptide/phox/Bem1p domain kinase superfamily protein"/>
    <property type="match status" value="1"/>
</dbReference>
<dbReference type="PROSITE" id="PS50011">
    <property type="entry name" value="PROTEIN_KINASE_DOM"/>
    <property type="match status" value="1"/>
</dbReference>
<organism evidence="9 10">
    <name type="scientific">Cynara cardunculus var. scolymus</name>
    <name type="common">Globe artichoke</name>
    <name type="synonym">Cynara scolymus</name>
    <dbReference type="NCBI Taxonomy" id="59895"/>
    <lineage>
        <taxon>Eukaryota</taxon>
        <taxon>Viridiplantae</taxon>
        <taxon>Streptophyta</taxon>
        <taxon>Embryophyta</taxon>
        <taxon>Tracheophyta</taxon>
        <taxon>Spermatophyta</taxon>
        <taxon>Magnoliopsida</taxon>
        <taxon>eudicotyledons</taxon>
        <taxon>Gunneridae</taxon>
        <taxon>Pentapetalae</taxon>
        <taxon>asterids</taxon>
        <taxon>campanulids</taxon>
        <taxon>Asterales</taxon>
        <taxon>Asteraceae</taxon>
        <taxon>Carduoideae</taxon>
        <taxon>Cardueae</taxon>
        <taxon>Carduinae</taxon>
        <taxon>Cynara</taxon>
    </lineage>
</organism>
<dbReference type="InterPro" id="IPR000270">
    <property type="entry name" value="PB1_dom"/>
</dbReference>
<protein>
    <submittedName>
        <fullName evidence="9">Phox/Bem1p</fullName>
    </submittedName>
</protein>
<feature type="domain" description="Protein kinase" evidence="8">
    <location>
        <begin position="775"/>
        <end position="1056"/>
    </location>
</feature>
<dbReference type="CDD" id="cd13999">
    <property type="entry name" value="STKc_MAP3K-like"/>
    <property type="match status" value="1"/>
</dbReference>
<evidence type="ECO:0000256" key="3">
    <source>
        <dbReference type="ARBA" id="ARBA00022741"/>
    </source>
</evidence>
<dbReference type="Gramene" id="KVI00296">
    <property type="protein sequence ID" value="KVI00296"/>
    <property type="gene ID" value="Ccrd_021434"/>
</dbReference>
<dbReference type="Proteomes" id="UP000243975">
    <property type="component" value="Unassembled WGS sequence"/>
</dbReference>
<feature type="compositionally biased region" description="Polar residues" evidence="7">
    <location>
        <begin position="93"/>
        <end position="107"/>
    </location>
</feature>
<evidence type="ECO:0000313" key="9">
    <source>
        <dbReference type="EMBL" id="KVI00296.1"/>
    </source>
</evidence>
<evidence type="ECO:0000256" key="5">
    <source>
        <dbReference type="ARBA" id="ARBA00022840"/>
    </source>
</evidence>
<feature type="region of interest" description="Disordered" evidence="7">
    <location>
        <begin position="661"/>
        <end position="754"/>
    </location>
</feature>
<dbReference type="CDD" id="cd06410">
    <property type="entry name" value="PB1_UP2"/>
    <property type="match status" value="1"/>
</dbReference>
<keyword evidence="3 6" id="KW-0547">Nucleotide-binding</keyword>
<dbReference type="Pfam" id="PF07714">
    <property type="entry name" value="PK_Tyr_Ser-Thr"/>
    <property type="match status" value="1"/>
</dbReference>
<evidence type="ECO:0000256" key="6">
    <source>
        <dbReference type="PROSITE-ProRule" id="PRU10141"/>
    </source>
</evidence>
<feature type="compositionally biased region" description="Basic and acidic residues" evidence="7">
    <location>
        <begin position="64"/>
        <end position="74"/>
    </location>
</feature>
<dbReference type="OMA" id="NITWMAK"/>
<reference evidence="9 10" key="1">
    <citation type="journal article" date="2016" name="Sci. Rep.">
        <title>The genome sequence of the outbreeding globe artichoke constructed de novo incorporating a phase-aware low-pass sequencing strategy of F1 progeny.</title>
        <authorList>
            <person name="Scaglione D."/>
            <person name="Reyes-Chin-Wo S."/>
            <person name="Acquadro A."/>
            <person name="Froenicke L."/>
            <person name="Portis E."/>
            <person name="Beitel C."/>
            <person name="Tirone M."/>
            <person name="Mauro R."/>
            <person name="Lo Monaco A."/>
            <person name="Mauromicale G."/>
            <person name="Faccioli P."/>
            <person name="Cattivelli L."/>
            <person name="Rieseberg L."/>
            <person name="Michelmore R."/>
            <person name="Lanteri S."/>
        </authorList>
    </citation>
    <scope>NUCLEOTIDE SEQUENCE [LARGE SCALE GENOMIC DNA]</scope>
    <source>
        <strain evidence="9">2C</strain>
    </source>
</reference>
<dbReference type="GO" id="GO:0005737">
    <property type="term" value="C:cytoplasm"/>
    <property type="evidence" value="ECO:0007669"/>
    <property type="project" value="TreeGrafter"/>
</dbReference>
<dbReference type="GO" id="GO:0007165">
    <property type="term" value="P:signal transduction"/>
    <property type="evidence" value="ECO:0007669"/>
    <property type="project" value="TreeGrafter"/>
</dbReference>
<dbReference type="InterPro" id="IPR050167">
    <property type="entry name" value="Ser_Thr_protein_kinase"/>
</dbReference>
<feature type="binding site" evidence="6">
    <location>
        <position position="806"/>
    </location>
    <ligand>
        <name>ATP</name>
        <dbReference type="ChEBI" id="CHEBI:30616"/>
    </ligand>
</feature>
<feature type="region of interest" description="Disordered" evidence="7">
    <location>
        <begin position="1"/>
        <end position="28"/>
    </location>
</feature>
<name>A0A103Y0J0_CYNCS</name>
<dbReference type="SUPFAM" id="SSF54277">
    <property type="entry name" value="CAD &amp; PB1 domains"/>
    <property type="match status" value="1"/>
</dbReference>
<dbReference type="PROSITE" id="PS00108">
    <property type="entry name" value="PROTEIN_KINASE_ST"/>
    <property type="match status" value="1"/>
</dbReference>
<evidence type="ECO:0000256" key="2">
    <source>
        <dbReference type="ARBA" id="ARBA00022679"/>
    </source>
</evidence>
<evidence type="ECO:0000259" key="8">
    <source>
        <dbReference type="PROSITE" id="PS50011"/>
    </source>
</evidence>
<dbReference type="GO" id="GO:0005524">
    <property type="term" value="F:ATP binding"/>
    <property type="evidence" value="ECO:0007669"/>
    <property type="project" value="UniProtKB-UniRule"/>
</dbReference>
<dbReference type="STRING" id="59895.A0A103Y0J0"/>